<dbReference type="GO" id="GO:0016747">
    <property type="term" value="F:acyltransferase activity, transferring groups other than amino-acyl groups"/>
    <property type="evidence" value="ECO:0007669"/>
    <property type="project" value="TreeGrafter"/>
</dbReference>
<dbReference type="Gene3D" id="3.40.50.1820">
    <property type="entry name" value="alpha/beta hydrolase"/>
    <property type="match status" value="1"/>
</dbReference>
<dbReference type="SUPFAM" id="SSF53474">
    <property type="entry name" value="alpha/beta-Hydrolases"/>
    <property type="match status" value="1"/>
</dbReference>
<dbReference type="AlphaFoldDB" id="A0AAD5CLU9"/>
<dbReference type="InterPro" id="IPR001563">
    <property type="entry name" value="Peptidase_S10"/>
</dbReference>
<dbReference type="GO" id="GO:0004185">
    <property type="term" value="F:serine-type carboxypeptidase activity"/>
    <property type="evidence" value="ECO:0007669"/>
    <property type="project" value="InterPro"/>
</dbReference>
<accession>A0AAD5CLU9</accession>
<evidence type="ECO:0000313" key="3">
    <source>
        <dbReference type="Proteomes" id="UP001206925"/>
    </source>
</evidence>
<proteinExistence type="inferred from homology"/>
<dbReference type="GO" id="GO:0006508">
    <property type="term" value="P:proteolysis"/>
    <property type="evidence" value="ECO:0007669"/>
    <property type="project" value="InterPro"/>
</dbReference>
<name>A0AAD5CLU9_AMBAR</name>
<gene>
    <name evidence="2" type="ORF">M8C21_022140</name>
</gene>
<protein>
    <submittedName>
        <fullName evidence="2">Uncharacterized protein</fullName>
    </submittedName>
</protein>
<dbReference type="PANTHER" id="PTHR11802:SF385">
    <property type="entry name" value="SINAPOYLGLUCOSE--SINAPOYLGLUCOSE O-SINAPOYLTRANSFERASE"/>
    <property type="match status" value="1"/>
</dbReference>
<dbReference type="GO" id="GO:0019748">
    <property type="term" value="P:secondary metabolic process"/>
    <property type="evidence" value="ECO:0007669"/>
    <property type="project" value="TreeGrafter"/>
</dbReference>
<keyword evidence="3" id="KW-1185">Reference proteome</keyword>
<dbReference type="Pfam" id="PF00450">
    <property type="entry name" value="Peptidase_S10"/>
    <property type="match status" value="2"/>
</dbReference>
<sequence length="177" mass="20215">MKGYILMSPLTNKFTDFNSRLEYAHRMALISEDIYQSALSSCHGNYVDLNSANSVCLNSLQSYEESDISKISNIWVNTKVVQQALNVRQGMVGKWKLLNTTLHYHQGKNDTFYYSYDIFSSFSHHKKLSSKNCRALIVSGDHDLTFPYVGVEQWITALNLQVEVPWKPFYIDGQVGG</sequence>
<dbReference type="Proteomes" id="UP001206925">
    <property type="component" value="Unassembled WGS sequence"/>
</dbReference>
<evidence type="ECO:0000256" key="1">
    <source>
        <dbReference type="ARBA" id="ARBA00009431"/>
    </source>
</evidence>
<comment type="caution">
    <text evidence="2">The sequence shown here is derived from an EMBL/GenBank/DDBJ whole genome shotgun (WGS) entry which is preliminary data.</text>
</comment>
<reference evidence="2" key="1">
    <citation type="submission" date="2022-06" db="EMBL/GenBank/DDBJ databases">
        <title>Uncovering the hologenomic basis of an extraordinary plant invasion.</title>
        <authorList>
            <person name="Bieker V.C."/>
            <person name="Martin M.D."/>
            <person name="Gilbert T."/>
            <person name="Hodgins K."/>
            <person name="Battlay P."/>
            <person name="Petersen B."/>
            <person name="Wilson J."/>
        </authorList>
    </citation>
    <scope>NUCLEOTIDE SEQUENCE</scope>
    <source>
        <strain evidence="2">AA19_3_7</strain>
        <tissue evidence="2">Leaf</tissue>
    </source>
</reference>
<dbReference type="PANTHER" id="PTHR11802">
    <property type="entry name" value="SERINE PROTEASE FAMILY S10 SERINE CARBOXYPEPTIDASE"/>
    <property type="match status" value="1"/>
</dbReference>
<dbReference type="EMBL" id="JAMZMK010007844">
    <property type="protein sequence ID" value="KAI7742984.1"/>
    <property type="molecule type" value="Genomic_DNA"/>
</dbReference>
<comment type="similarity">
    <text evidence="1">Belongs to the peptidase S10 family.</text>
</comment>
<organism evidence="2 3">
    <name type="scientific">Ambrosia artemisiifolia</name>
    <name type="common">Common ragweed</name>
    <dbReference type="NCBI Taxonomy" id="4212"/>
    <lineage>
        <taxon>Eukaryota</taxon>
        <taxon>Viridiplantae</taxon>
        <taxon>Streptophyta</taxon>
        <taxon>Embryophyta</taxon>
        <taxon>Tracheophyta</taxon>
        <taxon>Spermatophyta</taxon>
        <taxon>Magnoliopsida</taxon>
        <taxon>eudicotyledons</taxon>
        <taxon>Gunneridae</taxon>
        <taxon>Pentapetalae</taxon>
        <taxon>asterids</taxon>
        <taxon>campanulids</taxon>
        <taxon>Asterales</taxon>
        <taxon>Asteraceae</taxon>
        <taxon>Asteroideae</taxon>
        <taxon>Heliantheae alliance</taxon>
        <taxon>Heliantheae</taxon>
        <taxon>Ambrosia</taxon>
    </lineage>
</organism>
<dbReference type="InterPro" id="IPR029058">
    <property type="entry name" value="AB_hydrolase_fold"/>
</dbReference>
<evidence type="ECO:0000313" key="2">
    <source>
        <dbReference type="EMBL" id="KAI7742984.1"/>
    </source>
</evidence>